<feature type="compositionally biased region" description="Pro residues" evidence="1">
    <location>
        <begin position="313"/>
        <end position="324"/>
    </location>
</feature>
<dbReference type="AlphaFoldDB" id="A0A2P6VGM4"/>
<reference evidence="2 3" key="1">
    <citation type="journal article" date="2018" name="Plant J.">
        <title>Genome sequences of Chlorella sorokiniana UTEX 1602 and Micractinium conductrix SAG 241.80: implications to maltose excretion by a green alga.</title>
        <authorList>
            <person name="Arriola M.B."/>
            <person name="Velmurugan N."/>
            <person name="Zhang Y."/>
            <person name="Plunkett M.H."/>
            <person name="Hondzo H."/>
            <person name="Barney B.M."/>
        </authorList>
    </citation>
    <scope>NUCLEOTIDE SEQUENCE [LARGE SCALE GENOMIC DNA]</scope>
    <source>
        <strain evidence="2 3">SAG 241.80</strain>
    </source>
</reference>
<feature type="compositionally biased region" description="Low complexity" evidence="1">
    <location>
        <begin position="127"/>
        <end position="139"/>
    </location>
</feature>
<feature type="region of interest" description="Disordered" evidence="1">
    <location>
        <begin position="306"/>
        <end position="331"/>
    </location>
</feature>
<feature type="region of interest" description="Disordered" evidence="1">
    <location>
        <begin position="156"/>
        <end position="197"/>
    </location>
</feature>
<feature type="compositionally biased region" description="Low complexity" evidence="1">
    <location>
        <begin position="1"/>
        <end position="32"/>
    </location>
</feature>
<evidence type="ECO:0000313" key="2">
    <source>
        <dbReference type="EMBL" id="PSC73231.1"/>
    </source>
</evidence>
<dbReference type="OrthoDB" id="515764at2759"/>
<gene>
    <name evidence="2" type="ORF">C2E20_3461</name>
</gene>
<organism evidence="2 3">
    <name type="scientific">Micractinium conductrix</name>
    <dbReference type="NCBI Taxonomy" id="554055"/>
    <lineage>
        <taxon>Eukaryota</taxon>
        <taxon>Viridiplantae</taxon>
        <taxon>Chlorophyta</taxon>
        <taxon>core chlorophytes</taxon>
        <taxon>Trebouxiophyceae</taxon>
        <taxon>Chlorellales</taxon>
        <taxon>Chlorellaceae</taxon>
        <taxon>Chlorella clade</taxon>
        <taxon>Micractinium</taxon>
    </lineage>
</organism>
<feature type="region of interest" description="Disordered" evidence="1">
    <location>
        <begin position="1"/>
        <end position="37"/>
    </location>
</feature>
<feature type="compositionally biased region" description="Basic residues" evidence="1">
    <location>
        <begin position="176"/>
        <end position="186"/>
    </location>
</feature>
<evidence type="ECO:0000313" key="3">
    <source>
        <dbReference type="Proteomes" id="UP000239649"/>
    </source>
</evidence>
<feature type="region of interest" description="Disordered" evidence="1">
    <location>
        <begin position="115"/>
        <end position="139"/>
    </location>
</feature>
<accession>A0A2P6VGM4</accession>
<protein>
    <submittedName>
        <fullName evidence="2">Uncharacterized protein</fullName>
    </submittedName>
</protein>
<evidence type="ECO:0000256" key="1">
    <source>
        <dbReference type="SAM" id="MobiDB-lite"/>
    </source>
</evidence>
<proteinExistence type="predicted"/>
<keyword evidence="3" id="KW-1185">Reference proteome</keyword>
<name>A0A2P6VGM4_9CHLO</name>
<sequence length="560" mass="56795">MTPAIAAAAEHAAAQPAAGPAAAAEPAAADGARPPRKKHHLLRHELTVETQAAAVAHFGAATAEDAAHVVWTLKQRELQEAFSKVYGTPTASCNNEWMRGKLLQALGLNARWRPLSHPAPTPPPPVGVAAPDPDNPDGVSRFGRRRRAAVLAAMHLTQHEEEEEEEAGSPATAPRRAAKPAPKRGRASLEAPPASAVDAASHLLGAAQRQQGPPPLGFPPLQPQAVAAPMRQATLADLAPAFALGGSGLVAADAALALATGQQLQLTIQQQQQLLLLEEQHQQQQQRLHQQFLLQQRLLLQQQQAAAAAARATPPPPSSQPPQAPAAHDGWAPLAGPLSSLGLLGSFGALRQPLNSLSALAAAAGLPGFGSVPADSPPSALPPLGGLSWQLLSAARQQLDDGRLAAAELRKAGFGVGEAAGAAAEALLANDLRRLQGLPPAGVLPGLFAQAAPAAAAPLAVAGAPQPSGDAPAPARAAPPTHMAFNPFAMAAAAAAAAAAEQNHLASEQGGLPGLAGLPHLGLLGGPMPLAGTGVAGTLSTELHSLYAAWQEGNAAFMDP</sequence>
<dbReference type="Proteomes" id="UP000239649">
    <property type="component" value="Unassembled WGS sequence"/>
</dbReference>
<feature type="compositionally biased region" description="Pro residues" evidence="1">
    <location>
        <begin position="117"/>
        <end position="126"/>
    </location>
</feature>
<dbReference type="EMBL" id="LHPF02000007">
    <property type="protein sequence ID" value="PSC73231.1"/>
    <property type="molecule type" value="Genomic_DNA"/>
</dbReference>
<comment type="caution">
    <text evidence="2">The sequence shown here is derived from an EMBL/GenBank/DDBJ whole genome shotgun (WGS) entry which is preliminary data.</text>
</comment>